<evidence type="ECO:0000256" key="1">
    <source>
        <dbReference type="ARBA" id="ARBA00004651"/>
    </source>
</evidence>
<dbReference type="PRINTS" id="PR00173">
    <property type="entry name" value="EDTRNSPORT"/>
</dbReference>
<evidence type="ECO:0000256" key="7">
    <source>
        <dbReference type="ARBA" id="ARBA00023136"/>
    </source>
</evidence>
<evidence type="ECO:0000256" key="2">
    <source>
        <dbReference type="ARBA" id="ARBA00022448"/>
    </source>
</evidence>
<feature type="transmembrane region" description="Helical" evidence="9">
    <location>
        <begin position="54"/>
        <end position="73"/>
    </location>
</feature>
<dbReference type="InterPro" id="IPR001991">
    <property type="entry name" value="Na-dicarboxylate_symporter"/>
</dbReference>
<feature type="transmembrane region" description="Helical" evidence="9">
    <location>
        <begin position="198"/>
        <end position="215"/>
    </location>
</feature>
<proteinExistence type="predicted"/>
<accession>A0A4Q7MWP3</accession>
<comment type="function">
    <text evidence="8">Responsible for the transport of dicarboxylates such as succinate, fumarate, and malate from the periplasm across the membrane.</text>
</comment>
<comment type="subcellular location">
    <subcellularLocation>
        <location evidence="1">Cell membrane</location>
        <topology evidence="1">Multi-pass membrane protein</topology>
    </subcellularLocation>
</comment>
<feature type="transmembrane region" description="Helical" evidence="9">
    <location>
        <begin position="129"/>
        <end position="151"/>
    </location>
</feature>
<evidence type="ECO:0000256" key="8">
    <source>
        <dbReference type="ARBA" id="ARBA00053346"/>
    </source>
</evidence>
<dbReference type="PANTHER" id="PTHR42865">
    <property type="entry name" value="PROTON/GLUTAMATE-ASPARTATE SYMPORTER"/>
    <property type="match status" value="1"/>
</dbReference>
<name>A0A4Q7MWP3_9BURK</name>
<dbReference type="AlphaFoldDB" id="A0A4Q7MWP3"/>
<keyword evidence="2" id="KW-0813">Transport</keyword>
<feature type="transmembrane region" description="Helical" evidence="9">
    <location>
        <begin position="371"/>
        <end position="388"/>
    </location>
</feature>
<feature type="transmembrane region" description="Helical" evidence="9">
    <location>
        <begin position="338"/>
        <end position="365"/>
    </location>
</feature>
<dbReference type="Gene3D" id="1.10.3860.10">
    <property type="entry name" value="Sodium:dicarboxylate symporter"/>
    <property type="match status" value="1"/>
</dbReference>
<dbReference type="GO" id="GO:0005886">
    <property type="term" value="C:plasma membrane"/>
    <property type="evidence" value="ECO:0007669"/>
    <property type="project" value="UniProtKB-SubCell"/>
</dbReference>
<keyword evidence="3" id="KW-1003">Cell membrane</keyword>
<feature type="transmembrane region" description="Helical" evidence="9">
    <location>
        <begin position="93"/>
        <end position="117"/>
    </location>
</feature>
<dbReference type="PANTHER" id="PTHR42865:SF7">
    <property type="entry name" value="PROTON_GLUTAMATE-ASPARTATE SYMPORTER"/>
    <property type="match status" value="1"/>
</dbReference>
<keyword evidence="4 9" id="KW-0812">Transmembrane</keyword>
<feature type="transmembrane region" description="Helical" evidence="9">
    <location>
        <begin position="400"/>
        <end position="423"/>
    </location>
</feature>
<reference evidence="10 11" key="1">
    <citation type="submission" date="2019-02" db="EMBL/GenBank/DDBJ databases">
        <title>Genomic Encyclopedia of Type Strains, Phase IV (KMG-IV): sequencing the most valuable type-strain genomes for metagenomic binning, comparative biology and taxonomic classification.</title>
        <authorList>
            <person name="Goeker M."/>
        </authorList>
    </citation>
    <scope>NUCLEOTIDE SEQUENCE [LARGE SCALE GENOMIC DNA]</scope>
    <source>
        <strain evidence="10 11">DSM 16618</strain>
    </source>
</reference>
<protein>
    <submittedName>
        <fullName evidence="10">Na+/H+-dicarboxylate symporter</fullName>
    </submittedName>
</protein>
<dbReference type="InterPro" id="IPR036458">
    <property type="entry name" value="Na:dicarbo_symporter_sf"/>
</dbReference>
<dbReference type="EMBL" id="SGWZ01000001">
    <property type="protein sequence ID" value="RZS73468.1"/>
    <property type="molecule type" value="Genomic_DNA"/>
</dbReference>
<dbReference type="FunFam" id="1.10.3860.10:FF:000001">
    <property type="entry name" value="C4-dicarboxylate transport protein"/>
    <property type="match status" value="1"/>
</dbReference>
<dbReference type="SUPFAM" id="SSF118215">
    <property type="entry name" value="Proton glutamate symport protein"/>
    <property type="match status" value="1"/>
</dbReference>
<feature type="transmembrane region" description="Helical" evidence="9">
    <location>
        <begin position="275"/>
        <end position="294"/>
    </location>
</feature>
<dbReference type="GO" id="GO:0015293">
    <property type="term" value="F:symporter activity"/>
    <property type="evidence" value="ECO:0007669"/>
    <property type="project" value="UniProtKB-KW"/>
</dbReference>
<keyword evidence="6 9" id="KW-1133">Transmembrane helix</keyword>
<organism evidence="10 11">
    <name type="scientific">Kerstersia gyiorum</name>
    <dbReference type="NCBI Taxonomy" id="206506"/>
    <lineage>
        <taxon>Bacteria</taxon>
        <taxon>Pseudomonadati</taxon>
        <taxon>Pseudomonadota</taxon>
        <taxon>Betaproteobacteria</taxon>
        <taxon>Burkholderiales</taxon>
        <taxon>Alcaligenaceae</taxon>
        <taxon>Kerstersia</taxon>
    </lineage>
</organism>
<comment type="caution">
    <text evidence="10">The sequence shown here is derived from an EMBL/GenBank/DDBJ whole genome shotgun (WGS) entry which is preliminary data.</text>
</comment>
<evidence type="ECO:0000256" key="6">
    <source>
        <dbReference type="ARBA" id="ARBA00022989"/>
    </source>
</evidence>
<feature type="transmembrane region" description="Helical" evidence="9">
    <location>
        <begin position="244"/>
        <end position="269"/>
    </location>
</feature>
<evidence type="ECO:0000256" key="3">
    <source>
        <dbReference type="ARBA" id="ARBA00022475"/>
    </source>
</evidence>
<gene>
    <name evidence="10" type="ORF">EV679_0660</name>
</gene>
<evidence type="ECO:0000313" key="10">
    <source>
        <dbReference type="EMBL" id="RZS73468.1"/>
    </source>
</evidence>
<dbReference type="GO" id="GO:0006835">
    <property type="term" value="P:dicarboxylic acid transport"/>
    <property type="evidence" value="ECO:0007669"/>
    <property type="project" value="TreeGrafter"/>
</dbReference>
<evidence type="ECO:0000256" key="4">
    <source>
        <dbReference type="ARBA" id="ARBA00022692"/>
    </source>
</evidence>
<dbReference type="Pfam" id="PF00375">
    <property type="entry name" value="SDF"/>
    <property type="match status" value="1"/>
</dbReference>
<dbReference type="Proteomes" id="UP000292039">
    <property type="component" value="Unassembled WGS sequence"/>
</dbReference>
<evidence type="ECO:0000313" key="11">
    <source>
        <dbReference type="Proteomes" id="UP000292039"/>
    </source>
</evidence>
<evidence type="ECO:0000256" key="5">
    <source>
        <dbReference type="ARBA" id="ARBA00022847"/>
    </source>
</evidence>
<sequence length="491" mass="51782">MTTRHSATPTAQHAAELTGSRKEFGAAQQGGGASMPPAPPALGKKPKMNRLTQWILIALVVGIVVGYACHLWAGSAAQAKEIAGYFALLTELFMRMIKMIIAPLIFATLVAGLASMGDGRAVGRIGGKAVGWFMMASFISLLLGLLFANLLQPGANVGVPLPDVHASSGLSTGSLNLHDFLLHVVPRNFIEAMANNEILQILVFAVFFGLALGHLRDKTSLVLAQSIEGLVPVMLRVTNYVMRFAPLGVFGAVANIITTEGLGILLVYGRFMLCFAIALVALWIVLIGAGFMVLGRDVFRLVRAVREPMLLGFSTASSEAAYPLVMEKLEAFGVRKRLIGFVLPLGYSFNLDGSMIYTTFVALFISQAYDIPLSLQQQFLMLLVLMVSSKGIAGVPRASLVVVAAVLPMFGLPEAGILLILGIDHFLDMGRSATNVLGNTIATAVVAKWERGLGGPDEALADGLEDEVAAEGLAPAGAAASAVAHGESRAA</sequence>
<keyword evidence="7 9" id="KW-0472">Membrane</keyword>
<keyword evidence="5" id="KW-0769">Symport</keyword>
<evidence type="ECO:0000256" key="9">
    <source>
        <dbReference type="SAM" id="Phobius"/>
    </source>
</evidence>